<comment type="similarity">
    <text evidence="2">Belongs to the EamA transporter family.</text>
</comment>
<organism evidence="8 9">
    <name type="scientific">Variovorax rhizosphaerae</name>
    <dbReference type="NCBI Taxonomy" id="1836200"/>
    <lineage>
        <taxon>Bacteria</taxon>
        <taxon>Pseudomonadati</taxon>
        <taxon>Pseudomonadota</taxon>
        <taxon>Betaproteobacteria</taxon>
        <taxon>Burkholderiales</taxon>
        <taxon>Comamonadaceae</taxon>
        <taxon>Variovorax</taxon>
    </lineage>
</organism>
<feature type="transmembrane region" description="Helical" evidence="6">
    <location>
        <begin position="108"/>
        <end position="125"/>
    </location>
</feature>
<evidence type="ECO:0000313" key="9">
    <source>
        <dbReference type="Proteomes" id="UP001385892"/>
    </source>
</evidence>
<dbReference type="InterPro" id="IPR050638">
    <property type="entry name" value="AA-Vitamin_Transporters"/>
</dbReference>
<proteinExistence type="inferred from homology"/>
<comment type="caution">
    <text evidence="8">The sequence shown here is derived from an EMBL/GenBank/DDBJ whole genome shotgun (WGS) entry which is preliminary data.</text>
</comment>
<sequence>MALYNVSARPLIARSGPVAFSSFAMAVGALCLALISASRGGFASVAQFGSVQWAAIVYLGIFGGAIGFFLWAYALERTTPTRVAVSVTVNPVTAALFGAFLLGEPIGWNHIAGLLAVLLGIWVATTGGRTALTPR</sequence>
<evidence type="ECO:0000259" key="7">
    <source>
        <dbReference type="Pfam" id="PF00892"/>
    </source>
</evidence>
<name>A0ABU8WSZ4_9BURK</name>
<keyword evidence="4 6" id="KW-1133">Transmembrane helix</keyword>
<keyword evidence="3 6" id="KW-0812">Transmembrane</keyword>
<dbReference type="EMBL" id="JBBKZT010000015">
    <property type="protein sequence ID" value="MEJ8850539.1"/>
    <property type="molecule type" value="Genomic_DNA"/>
</dbReference>
<keyword evidence="9" id="KW-1185">Reference proteome</keyword>
<keyword evidence="5 6" id="KW-0472">Membrane</keyword>
<dbReference type="SUPFAM" id="SSF103481">
    <property type="entry name" value="Multidrug resistance efflux transporter EmrE"/>
    <property type="match status" value="1"/>
</dbReference>
<evidence type="ECO:0000256" key="3">
    <source>
        <dbReference type="ARBA" id="ARBA00022692"/>
    </source>
</evidence>
<gene>
    <name evidence="8" type="ORF">WKW82_28140</name>
</gene>
<evidence type="ECO:0000256" key="6">
    <source>
        <dbReference type="SAM" id="Phobius"/>
    </source>
</evidence>
<dbReference type="PANTHER" id="PTHR32322">
    <property type="entry name" value="INNER MEMBRANE TRANSPORTER"/>
    <property type="match status" value="1"/>
</dbReference>
<accession>A0ABU8WSZ4</accession>
<protein>
    <submittedName>
        <fullName evidence="8">DMT family transporter</fullName>
    </submittedName>
</protein>
<dbReference type="PANTHER" id="PTHR32322:SF2">
    <property type="entry name" value="EAMA DOMAIN-CONTAINING PROTEIN"/>
    <property type="match status" value="1"/>
</dbReference>
<reference evidence="8 9" key="1">
    <citation type="submission" date="2024-03" db="EMBL/GenBank/DDBJ databases">
        <title>Novel species of the genus Variovorax.</title>
        <authorList>
            <person name="Liu Q."/>
            <person name="Xin Y.-H."/>
        </authorList>
    </citation>
    <scope>NUCLEOTIDE SEQUENCE [LARGE SCALE GENOMIC DNA]</scope>
    <source>
        <strain evidence="8 9">KACC 18900</strain>
    </source>
</reference>
<dbReference type="Gene3D" id="1.10.3730.20">
    <property type="match status" value="1"/>
</dbReference>
<evidence type="ECO:0000313" key="8">
    <source>
        <dbReference type="EMBL" id="MEJ8850539.1"/>
    </source>
</evidence>
<dbReference type="RefSeq" id="WP_340345904.1">
    <property type="nucleotide sequence ID" value="NZ_JBBKZT010000015.1"/>
</dbReference>
<dbReference type="InterPro" id="IPR037185">
    <property type="entry name" value="EmrE-like"/>
</dbReference>
<evidence type="ECO:0000256" key="5">
    <source>
        <dbReference type="ARBA" id="ARBA00023136"/>
    </source>
</evidence>
<evidence type="ECO:0000256" key="4">
    <source>
        <dbReference type="ARBA" id="ARBA00022989"/>
    </source>
</evidence>
<dbReference type="Pfam" id="PF00892">
    <property type="entry name" value="EamA"/>
    <property type="match status" value="1"/>
</dbReference>
<dbReference type="Proteomes" id="UP001385892">
    <property type="component" value="Unassembled WGS sequence"/>
</dbReference>
<feature type="domain" description="EamA" evidence="7">
    <location>
        <begin position="2"/>
        <end position="125"/>
    </location>
</feature>
<evidence type="ECO:0000256" key="1">
    <source>
        <dbReference type="ARBA" id="ARBA00004141"/>
    </source>
</evidence>
<comment type="subcellular location">
    <subcellularLocation>
        <location evidence="1">Membrane</location>
        <topology evidence="1">Multi-pass membrane protein</topology>
    </subcellularLocation>
</comment>
<dbReference type="InterPro" id="IPR000620">
    <property type="entry name" value="EamA_dom"/>
</dbReference>
<feature type="transmembrane region" description="Helical" evidence="6">
    <location>
        <begin position="53"/>
        <end position="71"/>
    </location>
</feature>
<evidence type="ECO:0000256" key="2">
    <source>
        <dbReference type="ARBA" id="ARBA00007362"/>
    </source>
</evidence>
<feature type="transmembrane region" description="Helical" evidence="6">
    <location>
        <begin position="83"/>
        <end position="102"/>
    </location>
</feature>